<dbReference type="Proteomes" id="UP000190625">
    <property type="component" value="Unassembled WGS sequence"/>
</dbReference>
<dbReference type="GO" id="GO:0003700">
    <property type="term" value="F:DNA-binding transcription factor activity"/>
    <property type="evidence" value="ECO:0007669"/>
    <property type="project" value="InterPro"/>
</dbReference>
<dbReference type="Gene3D" id="1.10.10.10">
    <property type="entry name" value="Winged helix-like DNA-binding domain superfamily/Winged helix DNA-binding domain"/>
    <property type="match status" value="1"/>
</dbReference>
<evidence type="ECO:0000259" key="4">
    <source>
        <dbReference type="PROSITE" id="PS50995"/>
    </source>
</evidence>
<gene>
    <name evidence="5" type="ORF">SAMN02745118_02207</name>
</gene>
<keyword evidence="3" id="KW-0804">Transcription</keyword>
<dbReference type="InterPro" id="IPR036390">
    <property type="entry name" value="WH_DNA-bd_sf"/>
</dbReference>
<dbReference type="SMART" id="SM00347">
    <property type="entry name" value="HTH_MARR"/>
    <property type="match status" value="1"/>
</dbReference>
<dbReference type="SUPFAM" id="SSF46785">
    <property type="entry name" value="Winged helix' DNA-binding domain"/>
    <property type="match status" value="1"/>
</dbReference>
<evidence type="ECO:0000256" key="1">
    <source>
        <dbReference type="ARBA" id="ARBA00023015"/>
    </source>
</evidence>
<accession>A0A1T4PK32</accession>
<name>A0A1T4PK32_9FIRM</name>
<reference evidence="6" key="1">
    <citation type="submission" date="2017-02" db="EMBL/GenBank/DDBJ databases">
        <authorList>
            <person name="Varghese N."/>
            <person name="Submissions S."/>
        </authorList>
    </citation>
    <scope>NUCLEOTIDE SEQUENCE [LARGE SCALE GENOMIC DNA]</scope>
    <source>
        <strain evidence="6">ATCC BAA-73</strain>
    </source>
</reference>
<dbReference type="GO" id="GO:0003677">
    <property type="term" value="F:DNA binding"/>
    <property type="evidence" value="ECO:0007669"/>
    <property type="project" value="UniProtKB-KW"/>
</dbReference>
<keyword evidence="1" id="KW-0805">Transcription regulation</keyword>
<dbReference type="PANTHER" id="PTHR42756">
    <property type="entry name" value="TRANSCRIPTIONAL REGULATOR, MARR"/>
    <property type="match status" value="1"/>
</dbReference>
<evidence type="ECO:0000256" key="3">
    <source>
        <dbReference type="ARBA" id="ARBA00023163"/>
    </source>
</evidence>
<evidence type="ECO:0000313" key="5">
    <source>
        <dbReference type="EMBL" id="SJZ91920.1"/>
    </source>
</evidence>
<protein>
    <submittedName>
        <fullName evidence="5">DNA-binding transcriptional regulator, MarR family</fullName>
    </submittedName>
</protein>
<keyword evidence="2 5" id="KW-0238">DNA-binding</keyword>
<dbReference type="PROSITE" id="PS50995">
    <property type="entry name" value="HTH_MARR_2"/>
    <property type="match status" value="1"/>
</dbReference>
<dbReference type="STRING" id="142842.SAMN02745118_02207"/>
<dbReference type="OrthoDB" id="9808725at2"/>
<evidence type="ECO:0000256" key="2">
    <source>
        <dbReference type="ARBA" id="ARBA00023125"/>
    </source>
</evidence>
<keyword evidence="6" id="KW-1185">Reference proteome</keyword>
<dbReference type="AlphaFoldDB" id="A0A1T4PK32"/>
<dbReference type="PANTHER" id="PTHR42756:SF2">
    <property type="entry name" value="MARR FAMILY REGULATORY PROTEIN"/>
    <property type="match status" value="1"/>
</dbReference>
<proteinExistence type="predicted"/>
<sequence>MSNLNNFILREVGKLNRCVQSISNINLKEINLQKGQFIYLTEICEHPGINQKDLTNILKVDKTSTSKAVKKLKKIGYIKRVKDEDDKRVWNLYPTAKGKKIYKVVIAEENRNLNICLTDFNEQEKELIYNLVKRMRENIEVDWHKIKMDF</sequence>
<evidence type="ECO:0000313" key="6">
    <source>
        <dbReference type="Proteomes" id="UP000190625"/>
    </source>
</evidence>
<dbReference type="InterPro" id="IPR000835">
    <property type="entry name" value="HTH_MarR-typ"/>
</dbReference>
<dbReference type="EMBL" id="FUWM01000019">
    <property type="protein sequence ID" value="SJZ91920.1"/>
    <property type="molecule type" value="Genomic_DNA"/>
</dbReference>
<dbReference type="InterPro" id="IPR036388">
    <property type="entry name" value="WH-like_DNA-bd_sf"/>
</dbReference>
<organism evidence="5 6">
    <name type="scientific">Selenihalanaerobacter shriftii</name>
    <dbReference type="NCBI Taxonomy" id="142842"/>
    <lineage>
        <taxon>Bacteria</taxon>
        <taxon>Bacillati</taxon>
        <taxon>Bacillota</taxon>
        <taxon>Clostridia</taxon>
        <taxon>Halanaerobiales</taxon>
        <taxon>Halobacteroidaceae</taxon>
        <taxon>Selenihalanaerobacter</taxon>
    </lineage>
</organism>
<feature type="domain" description="HTH marR-type" evidence="4">
    <location>
        <begin position="1"/>
        <end position="137"/>
    </location>
</feature>
<dbReference type="RefSeq" id="WP_078810654.1">
    <property type="nucleotide sequence ID" value="NZ_FUWM01000019.1"/>
</dbReference>
<dbReference type="Pfam" id="PF01047">
    <property type="entry name" value="MarR"/>
    <property type="match status" value="1"/>
</dbReference>
<dbReference type="PRINTS" id="PR00598">
    <property type="entry name" value="HTHMARR"/>
</dbReference>